<protein>
    <submittedName>
        <fullName evidence="9">Prolactin-8A8</fullName>
    </submittedName>
</protein>
<feature type="signal peptide" evidence="8">
    <location>
        <begin position="1"/>
        <end position="30"/>
    </location>
</feature>
<evidence type="ECO:0000313" key="9">
    <source>
        <dbReference type="EMBL" id="GAB1298032.1"/>
    </source>
</evidence>
<dbReference type="Pfam" id="PF00103">
    <property type="entry name" value="Hormone_1"/>
    <property type="match status" value="2"/>
</dbReference>
<evidence type="ECO:0000256" key="3">
    <source>
        <dbReference type="ARBA" id="ARBA00022525"/>
    </source>
</evidence>
<comment type="caution">
    <text evidence="9">The sequence shown here is derived from an EMBL/GenBank/DDBJ whole genome shotgun (WGS) entry which is preliminary data.</text>
</comment>
<evidence type="ECO:0000256" key="5">
    <source>
        <dbReference type="ARBA" id="ARBA00022729"/>
    </source>
</evidence>
<gene>
    <name evidence="9" type="ORF">APTSU1_001326800</name>
</gene>
<reference evidence="9 10" key="1">
    <citation type="submission" date="2024-08" db="EMBL/GenBank/DDBJ databases">
        <title>The draft genome of Apodemus speciosus.</title>
        <authorList>
            <person name="Nabeshima K."/>
            <person name="Suzuki S."/>
            <person name="Onuma M."/>
        </authorList>
    </citation>
    <scope>NUCLEOTIDE SEQUENCE [LARGE SCALE GENOMIC DNA]</scope>
    <source>
        <strain evidence="9">IB14-021</strain>
    </source>
</reference>
<keyword evidence="5 8" id="KW-0732">Signal</keyword>
<organism evidence="9 10">
    <name type="scientific">Apodemus speciosus</name>
    <name type="common">Large Japanese field mouse</name>
    <dbReference type="NCBI Taxonomy" id="105296"/>
    <lineage>
        <taxon>Eukaryota</taxon>
        <taxon>Metazoa</taxon>
        <taxon>Chordata</taxon>
        <taxon>Craniata</taxon>
        <taxon>Vertebrata</taxon>
        <taxon>Euteleostomi</taxon>
        <taxon>Mammalia</taxon>
        <taxon>Eutheria</taxon>
        <taxon>Euarchontoglires</taxon>
        <taxon>Glires</taxon>
        <taxon>Rodentia</taxon>
        <taxon>Myomorpha</taxon>
        <taxon>Muroidea</taxon>
        <taxon>Muridae</taxon>
        <taxon>Murinae</taxon>
        <taxon>Apodemus</taxon>
    </lineage>
</organism>
<dbReference type="PANTHER" id="PTHR11417">
    <property type="entry name" value="SOMATOTROPIN,PROLACTIN"/>
    <property type="match status" value="1"/>
</dbReference>
<dbReference type="SUPFAM" id="SSF47266">
    <property type="entry name" value="4-helical cytokines"/>
    <property type="match status" value="2"/>
</dbReference>
<feature type="chain" id="PRO_5046101602" evidence="8">
    <location>
        <begin position="31"/>
        <end position="401"/>
    </location>
</feature>
<evidence type="ECO:0000256" key="2">
    <source>
        <dbReference type="ARBA" id="ARBA00008474"/>
    </source>
</evidence>
<comment type="similarity">
    <text evidence="2">Belongs to the somatotropin/prolactin family.</text>
</comment>
<dbReference type="PANTHER" id="PTHR11417:SF69">
    <property type="entry name" value="PROLACTIN-8A6-RELATED"/>
    <property type="match status" value="1"/>
</dbReference>
<sequence>MELPLSQTHFSGPLLLLVMSNLLLWEKVASIPACVGENDGCWNPLVETFSSTTQAAETLRKLSHEFYEELTLQPMTPDEVTFRAEYYCHTSLTNPPNRGYHFISMDIEEYLKILINYVGSWISPLFHLVIELNAMQDVPETILSKAKEIEENNRQILDDLRWILTKVYPTAKSKEKFASWGRLSFLKSKAKLYTCVWESEQQERNTGTVLIDGASIESILLLAGPLLLLVMSNLLLWEKVASIPACVGEKGGCWNPLVETFSSTTQTAEALRKLSHEFYEELTLQLIRPDEIVFRAESYCHTTVTKPPNKGIQYMSIEIEEYLKTLINYVGSWISPLFHLVIELNAMQDVPETILSKAKEIEEKNRQILDDLRWILTKCLSYCKDEGKFCQLGKSFIVKIK</sequence>
<keyword evidence="4" id="KW-0372">Hormone</keyword>
<name>A0ABQ0FFN1_APOSI</name>
<keyword evidence="10" id="KW-1185">Reference proteome</keyword>
<evidence type="ECO:0000256" key="8">
    <source>
        <dbReference type="SAM" id="SignalP"/>
    </source>
</evidence>
<proteinExistence type="inferred from homology"/>
<evidence type="ECO:0000313" key="10">
    <source>
        <dbReference type="Proteomes" id="UP001623349"/>
    </source>
</evidence>
<dbReference type="EMBL" id="BAAFST010000013">
    <property type="protein sequence ID" value="GAB1298032.1"/>
    <property type="molecule type" value="Genomic_DNA"/>
</dbReference>
<evidence type="ECO:0000256" key="6">
    <source>
        <dbReference type="ARBA" id="ARBA00023157"/>
    </source>
</evidence>
<accession>A0ABQ0FFN1</accession>
<keyword evidence="3" id="KW-0964">Secreted</keyword>
<keyword evidence="7" id="KW-0325">Glycoprotein</keyword>
<dbReference type="Proteomes" id="UP001623349">
    <property type="component" value="Unassembled WGS sequence"/>
</dbReference>
<keyword evidence="6" id="KW-1015">Disulfide bond</keyword>
<evidence type="ECO:0000256" key="1">
    <source>
        <dbReference type="ARBA" id="ARBA00004613"/>
    </source>
</evidence>
<evidence type="ECO:0000256" key="4">
    <source>
        <dbReference type="ARBA" id="ARBA00022702"/>
    </source>
</evidence>
<comment type="subcellular location">
    <subcellularLocation>
        <location evidence="1">Secreted</location>
    </subcellularLocation>
</comment>
<dbReference type="InterPro" id="IPR009079">
    <property type="entry name" value="4_helix_cytokine-like_core"/>
</dbReference>
<dbReference type="Gene3D" id="1.20.1250.10">
    <property type="match status" value="2"/>
</dbReference>
<dbReference type="InterPro" id="IPR001400">
    <property type="entry name" value="Somatotropin/Prolactin"/>
</dbReference>
<evidence type="ECO:0000256" key="7">
    <source>
        <dbReference type="ARBA" id="ARBA00023180"/>
    </source>
</evidence>